<dbReference type="PANTHER" id="PTHR21060:SF21">
    <property type="entry name" value="ACETATE KINASE"/>
    <property type="match status" value="1"/>
</dbReference>
<comment type="similarity">
    <text evidence="1 9 10">Belongs to the acetokinase family.</text>
</comment>
<protein>
    <recommendedName>
        <fullName evidence="9">Acetate kinase</fullName>
        <ecNumber evidence="9">2.7.2.1</ecNumber>
    </recommendedName>
    <alternativeName>
        <fullName evidence="9">Acetokinase</fullName>
    </alternativeName>
</protein>
<dbReference type="InterPro" id="IPR004372">
    <property type="entry name" value="Ac/propionate_kinase"/>
</dbReference>
<dbReference type="OrthoDB" id="9802453at2"/>
<proteinExistence type="inferred from homology"/>
<dbReference type="SUPFAM" id="SSF53067">
    <property type="entry name" value="Actin-like ATPase domain"/>
    <property type="match status" value="2"/>
</dbReference>
<comment type="cofactor">
    <cofactor evidence="9">
        <name>Mg(2+)</name>
        <dbReference type="ChEBI" id="CHEBI:18420"/>
    </cofactor>
    <cofactor evidence="9">
        <name>Mn(2+)</name>
        <dbReference type="ChEBI" id="CHEBI:29035"/>
    </cofactor>
    <text evidence="9">Mg(2+). Can also accept Mn(2+).</text>
</comment>
<dbReference type="EC" id="2.7.2.1" evidence="9"/>
<dbReference type="GeneID" id="70581479"/>
<evidence type="ECO:0000256" key="9">
    <source>
        <dbReference type="HAMAP-Rule" id="MF_00020"/>
    </source>
</evidence>
<evidence type="ECO:0000256" key="1">
    <source>
        <dbReference type="ARBA" id="ARBA00008748"/>
    </source>
</evidence>
<feature type="binding site" evidence="9">
    <location>
        <position position="384"/>
    </location>
    <ligand>
        <name>Mg(2+)</name>
        <dbReference type="ChEBI" id="CHEBI:18420"/>
    </ligand>
</feature>
<keyword evidence="3 9" id="KW-0808">Transferase</keyword>
<feature type="binding site" evidence="9">
    <location>
        <position position="10"/>
    </location>
    <ligand>
        <name>Mg(2+)</name>
        <dbReference type="ChEBI" id="CHEBI:18420"/>
    </ligand>
</feature>
<accession>A0A1T4Q8P6</accession>
<keyword evidence="5 9" id="KW-0547">Nucleotide-binding</keyword>
<keyword evidence="6 9" id="KW-0418">Kinase</keyword>
<evidence type="ECO:0000256" key="5">
    <source>
        <dbReference type="ARBA" id="ARBA00022741"/>
    </source>
</evidence>
<keyword evidence="8 9" id="KW-0460">Magnesium</keyword>
<feature type="binding site" evidence="9">
    <location>
        <begin position="330"/>
        <end position="334"/>
    </location>
    <ligand>
        <name>ATP</name>
        <dbReference type="ChEBI" id="CHEBI:30616"/>
    </ligand>
</feature>
<comment type="subunit">
    <text evidence="9">Homodimer.</text>
</comment>
<dbReference type="CDD" id="cd24010">
    <property type="entry name" value="ASKHA_NBD_AcK_PK"/>
    <property type="match status" value="1"/>
</dbReference>
<dbReference type="Pfam" id="PF00871">
    <property type="entry name" value="Acetate_kinase"/>
    <property type="match status" value="1"/>
</dbReference>
<feature type="binding site" evidence="9">
    <location>
        <position position="17"/>
    </location>
    <ligand>
        <name>ATP</name>
        <dbReference type="ChEBI" id="CHEBI:30616"/>
    </ligand>
</feature>
<dbReference type="Proteomes" id="UP000190834">
    <property type="component" value="Unassembled WGS sequence"/>
</dbReference>
<dbReference type="InterPro" id="IPR043129">
    <property type="entry name" value="ATPase_NBD"/>
</dbReference>
<dbReference type="GO" id="GO:0008776">
    <property type="term" value="F:acetate kinase activity"/>
    <property type="evidence" value="ECO:0007669"/>
    <property type="project" value="UniProtKB-UniRule"/>
</dbReference>
<keyword evidence="2 9" id="KW-0963">Cytoplasm</keyword>
<dbReference type="EMBL" id="FUXB01000009">
    <property type="protein sequence ID" value="SKA00142.1"/>
    <property type="molecule type" value="Genomic_DNA"/>
</dbReference>
<feature type="site" description="Transition state stabilizer" evidence="9">
    <location>
        <position position="179"/>
    </location>
</feature>
<dbReference type="STRING" id="1123491.SAMN02745782_02053"/>
<dbReference type="GO" id="GO:0005524">
    <property type="term" value="F:ATP binding"/>
    <property type="evidence" value="ECO:0007669"/>
    <property type="project" value="UniProtKB-KW"/>
</dbReference>
<dbReference type="InterPro" id="IPR000890">
    <property type="entry name" value="Aliphatic_acid_kin_short-chain"/>
</dbReference>
<dbReference type="PRINTS" id="PR00471">
    <property type="entry name" value="ACETATEKNASE"/>
</dbReference>
<evidence type="ECO:0000256" key="10">
    <source>
        <dbReference type="RuleBase" id="RU003835"/>
    </source>
</evidence>
<keyword evidence="7 9" id="KW-0067">ATP-binding</keyword>
<evidence type="ECO:0000313" key="11">
    <source>
        <dbReference type="EMBL" id="SKA00142.1"/>
    </source>
</evidence>
<dbReference type="HAMAP" id="MF_00020">
    <property type="entry name" value="Acetate_kinase"/>
    <property type="match status" value="1"/>
</dbReference>
<feature type="binding site" evidence="9">
    <location>
        <begin position="281"/>
        <end position="283"/>
    </location>
    <ligand>
        <name>ATP</name>
        <dbReference type="ChEBI" id="CHEBI:30616"/>
    </ligand>
</feature>
<dbReference type="PROSITE" id="PS01075">
    <property type="entry name" value="ACETATE_KINASE_1"/>
    <property type="match status" value="1"/>
</dbReference>
<dbReference type="PIRSF" id="PIRSF000722">
    <property type="entry name" value="Acetate_prop_kin"/>
    <property type="match status" value="1"/>
</dbReference>
<evidence type="ECO:0000256" key="6">
    <source>
        <dbReference type="ARBA" id="ARBA00022777"/>
    </source>
</evidence>
<feature type="binding site" evidence="9">
    <location>
        <begin position="207"/>
        <end position="211"/>
    </location>
    <ligand>
        <name>ATP</name>
        <dbReference type="ChEBI" id="CHEBI:30616"/>
    </ligand>
</feature>
<evidence type="ECO:0000256" key="4">
    <source>
        <dbReference type="ARBA" id="ARBA00022723"/>
    </source>
</evidence>
<comment type="subcellular location">
    <subcellularLocation>
        <location evidence="9">Cytoplasm</location>
    </subcellularLocation>
</comment>
<keyword evidence="12" id="KW-1185">Reference proteome</keyword>
<dbReference type="GO" id="GO:0006083">
    <property type="term" value="P:acetate metabolic process"/>
    <property type="evidence" value="ECO:0007669"/>
    <property type="project" value="TreeGrafter"/>
</dbReference>
<dbReference type="NCBIfam" id="NF009099">
    <property type="entry name" value="PRK12440.1"/>
    <property type="match status" value="1"/>
</dbReference>
<feature type="site" description="Transition state stabilizer" evidence="9">
    <location>
        <position position="240"/>
    </location>
</feature>
<evidence type="ECO:0000313" key="12">
    <source>
        <dbReference type="Proteomes" id="UP000190834"/>
    </source>
</evidence>
<comment type="function">
    <text evidence="9">Catalyzes the formation of acetyl phosphate from acetate and ATP. Can also catalyze the reverse reaction.</text>
</comment>
<feature type="active site" description="Proton donor/acceptor" evidence="9">
    <location>
        <position position="147"/>
    </location>
</feature>
<comment type="pathway">
    <text evidence="9">Metabolic intermediate biosynthesis; acetyl-CoA biosynthesis; acetyl-CoA from acetate: step 1/2.</text>
</comment>
<dbReference type="AlphaFoldDB" id="A0A1T4Q8P6"/>
<organism evidence="11 12">
    <name type="scientific">Vibrio cincinnatiensis DSM 19608</name>
    <dbReference type="NCBI Taxonomy" id="1123491"/>
    <lineage>
        <taxon>Bacteria</taxon>
        <taxon>Pseudomonadati</taxon>
        <taxon>Pseudomonadota</taxon>
        <taxon>Gammaproteobacteria</taxon>
        <taxon>Vibrionales</taxon>
        <taxon>Vibrionaceae</taxon>
        <taxon>Vibrio</taxon>
    </lineage>
</organism>
<evidence type="ECO:0000256" key="3">
    <source>
        <dbReference type="ARBA" id="ARBA00022679"/>
    </source>
</evidence>
<evidence type="ECO:0000256" key="8">
    <source>
        <dbReference type="ARBA" id="ARBA00022842"/>
    </source>
</evidence>
<feature type="binding site" evidence="9">
    <location>
        <position position="90"/>
    </location>
    <ligand>
        <name>substrate</name>
    </ligand>
</feature>
<dbReference type="GO" id="GO:0000287">
    <property type="term" value="F:magnesium ion binding"/>
    <property type="evidence" value="ECO:0007669"/>
    <property type="project" value="UniProtKB-UniRule"/>
</dbReference>
<dbReference type="InterPro" id="IPR023865">
    <property type="entry name" value="Aliphatic_acid_kinase_CS"/>
</dbReference>
<dbReference type="NCBIfam" id="TIGR00016">
    <property type="entry name" value="ackA"/>
    <property type="match status" value="1"/>
</dbReference>
<dbReference type="GO" id="GO:0005829">
    <property type="term" value="C:cytosol"/>
    <property type="evidence" value="ECO:0007669"/>
    <property type="project" value="TreeGrafter"/>
</dbReference>
<name>A0A1T4Q8P6_VIBCI</name>
<evidence type="ECO:0000256" key="7">
    <source>
        <dbReference type="ARBA" id="ARBA00022840"/>
    </source>
</evidence>
<dbReference type="PROSITE" id="PS01076">
    <property type="entry name" value="ACETATE_KINASE_2"/>
    <property type="match status" value="1"/>
</dbReference>
<reference evidence="12" key="1">
    <citation type="submission" date="2017-02" db="EMBL/GenBank/DDBJ databases">
        <authorList>
            <person name="Varghese N."/>
            <person name="Submissions S."/>
        </authorList>
    </citation>
    <scope>NUCLEOTIDE SEQUENCE [LARGE SCALE GENOMIC DNA]</scope>
    <source>
        <strain evidence="12">DSM 19608</strain>
    </source>
</reference>
<gene>
    <name evidence="9" type="primary">ackA</name>
    <name evidence="11" type="ORF">SAMN02745782_02053</name>
</gene>
<dbReference type="UniPathway" id="UPA00340">
    <property type="reaction ID" value="UER00458"/>
</dbReference>
<keyword evidence="4 9" id="KW-0479">Metal-binding</keyword>
<evidence type="ECO:0000256" key="2">
    <source>
        <dbReference type="ARBA" id="ARBA00022490"/>
    </source>
</evidence>
<sequence>MSNSYVLVINSGSSSLKFAVIDSATGEALVTGLGECFGLPEASISWKYQGEKTEEVINTSEDHHQYAVSRVVKLLETLGLSAQFVAVGHRIVAGGETFKGTVRVTEAVIQEVERLAELAPLHNKANAIGMRAAMEAFPELPQFAVFDTAFHQTMPAKAFTFALPYELYEQHKVRRYGAHGTSHYYVSREAAKMLNKPVEQSNFITVHLGNGASVTAVKHGECVDTSMGLTPLAGLMMGTRCGDLDPSVIEFLFRKGWKQEALFEMLNKKSGFLGVSGVTSDARGVLEAMENGNPRAKLAFDIFTYRVAKYIGSYMVAIGEEVDAIVFTGGIGENSLPIRSEILSYLSVFGYKEDPQGNADARFGQSGTITSSGSKLALVIPTNEEFVIAQQSVEML</sequence>
<dbReference type="Gene3D" id="3.30.420.40">
    <property type="match status" value="2"/>
</dbReference>
<dbReference type="PANTHER" id="PTHR21060">
    <property type="entry name" value="ACETATE KINASE"/>
    <property type="match status" value="1"/>
</dbReference>
<dbReference type="RefSeq" id="WP_078926424.1">
    <property type="nucleotide sequence ID" value="NZ_FUXB01000009.1"/>
</dbReference>
<dbReference type="GO" id="GO:0006085">
    <property type="term" value="P:acetyl-CoA biosynthetic process"/>
    <property type="evidence" value="ECO:0007669"/>
    <property type="project" value="UniProtKB-UniRule"/>
</dbReference>
<comment type="catalytic activity">
    <reaction evidence="9">
        <text>acetate + ATP = acetyl phosphate + ADP</text>
        <dbReference type="Rhea" id="RHEA:11352"/>
        <dbReference type="ChEBI" id="CHEBI:22191"/>
        <dbReference type="ChEBI" id="CHEBI:30089"/>
        <dbReference type="ChEBI" id="CHEBI:30616"/>
        <dbReference type="ChEBI" id="CHEBI:456216"/>
        <dbReference type="EC" id="2.7.2.1"/>
    </reaction>
</comment>